<evidence type="ECO:0000313" key="1">
    <source>
        <dbReference type="EMBL" id="NKY22172.1"/>
    </source>
</evidence>
<proteinExistence type="predicted"/>
<dbReference type="RefSeq" id="WP_168629274.1">
    <property type="nucleotide sequence ID" value="NZ_BONL01000033.1"/>
</dbReference>
<protein>
    <submittedName>
        <fullName evidence="1">DUF3263 domain-containing protein</fullName>
    </submittedName>
</protein>
<sequence>MLSAQDRAALDLEARFWHFAGTKEMAIRRELGESPIRHYQRVVRLLGDPEAIAYAPMTCARLRAVLERRQRRVA</sequence>
<gene>
    <name evidence="1" type="ORF">HGA03_05775</name>
</gene>
<reference evidence="1 2" key="1">
    <citation type="submission" date="2020-04" db="EMBL/GenBank/DDBJ databases">
        <title>MicrobeNet Type strains.</title>
        <authorList>
            <person name="Nicholson A.C."/>
        </authorList>
    </citation>
    <scope>NUCLEOTIDE SEQUENCE [LARGE SCALE GENOMIC DNA]</scope>
    <source>
        <strain evidence="1 2">ATCC BAA-788</strain>
    </source>
</reference>
<dbReference type="InterPro" id="IPR021678">
    <property type="entry name" value="DUF3263"/>
</dbReference>
<dbReference type="Pfam" id="PF11662">
    <property type="entry name" value="DUF3263"/>
    <property type="match status" value="1"/>
</dbReference>
<organism evidence="1 2">
    <name type="scientific">Cellulomonas denverensis</name>
    <dbReference type="NCBI Taxonomy" id="264297"/>
    <lineage>
        <taxon>Bacteria</taxon>
        <taxon>Bacillati</taxon>
        <taxon>Actinomycetota</taxon>
        <taxon>Actinomycetes</taxon>
        <taxon>Micrococcales</taxon>
        <taxon>Cellulomonadaceae</taxon>
        <taxon>Cellulomonas</taxon>
    </lineage>
</organism>
<dbReference type="AlphaFoldDB" id="A0A7X6KTW7"/>
<comment type="caution">
    <text evidence="1">The sequence shown here is derived from an EMBL/GenBank/DDBJ whole genome shotgun (WGS) entry which is preliminary data.</text>
</comment>
<name>A0A7X6KTW7_9CELL</name>
<accession>A0A7X6KTW7</accession>
<evidence type="ECO:0000313" key="2">
    <source>
        <dbReference type="Proteomes" id="UP000581206"/>
    </source>
</evidence>
<dbReference type="Proteomes" id="UP000581206">
    <property type="component" value="Unassembled WGS sequence"/>
</dbReference>
<dbReference type="EMBL" id="JAAXOX010000002">
    <property type="protein sequence ID" value="NKY22172.1"/>
    <property type="molecule type" value="Genomic_DNA"/>
</dbReference>
<keyword evidence="2" id="KW-1185">Reference proteome</keyword>